<comment type="caution">
    <text evidence="1">The sequence shown here is derived from an EMBL/GenBank/DDBJ whole genome shotgun (WGS) entry which is preliminary data.</text>
</comment>
<dbReference type="InterPro" id="IPR007060">
    <property type="entry name" value="FtsL/DivIC"/>
</dbReference>
<dbReference type="Pfam" id="PF04977">
    <property type="entry name" value="DivIC"/>
    <property type="match status" value="1"/>
</dbReference>
<dbReference type="OrthoDB" id="1467719at2"/>
<organism evidence="1 2">
    <name type="scientific">Siphonobacter curvatus</name>
    <dbReference type="NCBI Taxonomy" id="2094562"/>
    <lineage>
        <taxon>Bacteria</taxon>
        <taxon>Pseudomonadati</taxon>
        <taxon>Bacteroidota</taxon>
        <taxon>Cytophagia</taxon>
        <taxon>Cytophagales</taxon>
        <taxon>Cytophagaceae</taxon>
        <taxon>Siphonobacter</taxon>
    </lineage>
</organism>
<gene>
    <name evidence="1" type="ORF">C5O19_17455</name>
</gene>
<accession>A0A2S7IIN7</accession>
<proteinExistence type="predicted"/>
<dbReference type="EMBL" id="PTRA01000003">
    <property type="protein sequence ID" value="PQA56142.1"/>
    <property type="molecule type" value="Genomic_DNA"/>
</dbReference>
<evidence type="ECO:0000313" key="2">
    <source>
        <dbReference type="Proteomes" id="UP000239590"/>
    </source>
</evidence>
<dbReference type="Proteomes" id="UP000239590">
    <property type="component" value="Unassembled WGS sequence"/>
</dbReference>
<dbReference type="RefSeq" id="WP_104714693.1">
    <property type="nucleotide sequence ID" value="NZ_PTRA01000003.1"/>
</dbReference>
<dbReference type="AlphaFoldDB" id="A0A2S7IIN7"/>
<keyword evidence="2" id="KW-1185">Reference proteome</keyword>
<sequence>MSRFKPSQFRILAGIVWFVMICISDYSPFKQWEMSRELVALKEQKKFMEKEIVRVHDERKAINESPTSLETFAREKYHMKKENEEVFVLVDEQGNPVE</sequence>
<protein>
    <submittedName>
        <fullName evidence="1">Septum formation initiator</fullName>
    </submittedName>
</protein>
<evidence type="ECO:0000313" key="1">
    <source>
        <dbReference type="EMBL" id="PQA56142.1"/>
    </source>
</evidence>
<reference evidence="2" key="1">
    <citation type="submission" date="2018-02" db="EMBL/GenBank/DDBJ databases">
        <title>Genome sequencing of Solimonas sp. HR-BB.</title>
        <authorList>
            <person name="Lee Y."/>
            <person name="Jeon C.O."/>
        </authorList>
    </citation>
    <scope>NUCLEOTIDE SEQUENCE [LARGE SCALE GENOMIC DNA]</scope>
    <source>
        <strain evidence="2">HR-U</strain>
    </source>
</reference>
<name>A0A2S7IIN7_9BACT</name>